<accession>A0A1M6DGJ5</accession>
<evidence type="ECO:0000313" key="3">
    <source>
        <dbReference type="Proteomes" id="UP000184192"/>
    </source>
</evidence>
<dbReference type="RefSeq" id="WP_073313082.1">
    <property type="nucleotide sequence ID" value="NZ_FQZN01000006.1"/>
</dbReference>
<keyword evidence="1" id="KW-0732">Signal</keyword>
<evidence type="ECO:0008006" key="4">
    <source>
        <dbReference type="Google" id="ProtNLM"/>
    </source>
</evidence>
<name>A0A1M6DGJ5_9BACE</name>
<sequence>MRTVLLTISIACGLLLSLTGCTPEATVADVTKALDARGYIIGKSTRFFFYEYNDTPRKFEEKYKEWLAADILKKMPDGVYTINPEYANDAKVKNNGYTARNGGITSVEIYQYSVIVTNVLKIENIDEGYTTGKGVKYVPYTVTFEAGVDPKSLSSVFKRYLEYHKIGVDEVTMPSKFRIAMYYEPDSKRWTHIPGGIGVPKRVSE</sequence>
<dbReference type="GeneID" id="92711546"/>
<dbReference type="EMBL" id="FQZN01000006">
    <property type="protein sequence ID" value="SHI72464.1"/>
    <property type="molecule type" value="Genomic_DNA"/>
</dbReference>
<dbReference type="Proteomes" id="UP000184192">
    <property type="component" value="Unassembled WGS sequence"/>
</dbReference>
<reference evidence="3" key="1">
    <citation type="submission" date="2016-11" db="EMBL/GenBank/DDBJ databases">
        <authorList>
            <person name="Varghese N."/>
            <person name="Submissions S."/>
        </authorList>
    </citation>
    <scope>NUCLEOTIDE SEQUENCE [LARGE SCALE GENOMIC DNA]</scope>
    <source>
        <strain evidence="3">DSM 26884</strain>
    </source>
</reference>
<evidence type="ECO:0000256" key="1">
    <source>
        <dbReference type="SAM" id="SignalP"/>
    </source>
</evidence>
<protein>
    <recommendedName>
        <fullName evidence="4">DUF4136 domain-containing protein</fullName>
    </recommendedName>
</protein>
<dbReference type="PROSITE" id="PS51257">
    <property type="entry name" value="PROKAR_LIPOPROTEIN"/>
    <property type="match status" value="1"/>
</dbReference>
<gene>
    <name evidence="2" type="ORF">SAMN05444350_106156</name>
</gene>
<dbReference type="AlphaFoldDB" id="A0A1M6DGJ5"/>
<keyword evidence="3" id="KW-1185">Reference proteome</keyword>
<feature type="chain" id="PRO_5012229277" description="DUF4136 domain-containing protein" evidence="1">
    <location>
        <begin position="28"/>
        <end position="205"/>
    </location>
</feature>
<proteinExistence type="predicted"/>
<evidence type="ECO:0000313" key="2">
    <source>
        <dbReference type="EMBL" id="SHI72464.1"/>
    </source>
</evidence>
<feature type="signal peptide" evidence="1">
    <location>
        <begin position="1"/>
        <end position="27"/>
    </location>
</feature>
<organism evidence="2 3">
    <name type="scientific">Bacteroides stercorirosoris</name>
    <dbReference type="NCBI Taxonomy" id="871324"/>
    <lineage>
        <taxon>Bacteria</taxon>
        <taxon>Pseudomonadati</taxon>
        <taxon>Bacteroidota</taxon>
        <taxon>Bacteroidia</taxon>
        <taxon>Bacteroidales</taxon>
        <taxon>Bacteroidaceae</taxon>
        <taxon>Bacteroides</taxon>
    </lineage>
</organism>